<reference evidence="3" key="1">
    <citation type="submission" date="2012-11" db="EMBL/GenBank/DDBJ databases">
        <authorList>
            <person name="Lucero-Rivera Y.E."/>
            <person name="Tovar-Ramirez D."/>
        </authorList>
    </citation>
    <scope>NUCLEOTIDE SEQUENCE [LARGE SCALE GENOMIC DNA]</scope>
    <source>
        <strain evidence="3">Araruama</strain>
    </source>
</reference>
<evidence type="ECO:0000256" key="1">
    <source>
        <dbReference type="SAM" id="MobiDB-lite"/>
    </source>
</evidence>
<dbReference type="AlphaFoldDB" id="A0A1V1PFQ0"/>
<feature type="region of interest" description="Disordered" evidence="1">
    <location>
        <begin position="48"/>
        <end position="67"/>
    </location>
</feature>
<protein>
    <submittedName>
        <fullName evidence="2">Putative pheromone shutdown protein TraB</fullName>
    </submittedName>
</protein>
<organism evidence="2 3">
    <name type="scientific">Candidatus Magnetoglobus multicellularis str. Araruama</name>
    <dbReference type="NCBI Taxonomy" id="890399"/>
    <lineage>
        <taxon>Bacteria</taxon>
        <taxon>Pseudomonadati</taxon>
        <taxon>Thermodesulfobacteriota</taxon>
        <taxon>Desulfobacteria</taxon>
        <taxon>Desulfobacterales</taxon>
        <taxon>Desulfobacteraceae</taxon>
        <taxon>Candidatus Magnetoglobus</taxon>
    </lineage>
</organism>
<evidence type="ECO:0000313" key="2">
    <source>
        <dbReference type="EMBL" id="ETR73717.1"/>
    </source>
</evidence>
<name>A0A1V1PFQ0_9BACT</name>
<comment type="caution">
    <text evidence="2">The sequence shown here is derived from an EMBL/GenBank/DDBJ whole genome shotgun (WGS) entry which is preliminary data.</text>
</comment>
<accession>A0A1V1PFQ0</accession>
<dbReference type="EMBL" id="ATBP01000042">
    <property type="protein sequence ID" value="ETR73717.1"/>
    <property type="molecule type" value="Genomic_DNA"/>
</dbReference>
<sequence length="67" mass="7595">MATLQEQILKASKEIIVKFIETGRVSPNSFDETFRTIHETITETVYQSTGDQAHKHQDLSMASIQNT</sequence>
<proteinExistence type="predicted"/>
<evidence type="ECO:0000313" key="3">
    <source>
        <dbReference type="Proteomes" id="UP000189670"/>
    </source>
</evidence>
<dbReference type="Proteomes" id="UP000189670">
    <property type="component" value="Unassembled WGS sequence"/>
</dbReference>
<gene>
    <name evidence="2" type="ORF">OMM_06780</name>
</gene>